<evidence type="ECO:0008006" key="3">
    <source>
        <dbReference type="Google" id="ProtNLM"/>
    </source>
</evidence>
<dbReference type="EMBL" id="MLYO01000039">
    <property type="protein sequence ID" value="OIK02872.1"/>
    <property type="molecule type" value="Genomic_DNA"/>
</dbReference>
<dbReference type="AlphaFoldDB" id="A0A1S2Q9Q3"/>
<evidence type="ECO:0000313" key="2">
    <source>
        <dbReference type="Proteomes" id="UP000179642"/>
    </source>
</evidence>
<evidence type="ECO:0000313" key="1">
    <source>
        <dbReference type="EMBL" id="OIK02872.1"/>
    </source>
</evidence>
<gene>
    <name evidence="1" type="ORF">BIV23_24115</name>
</gene>
<accession>A0A1S2Q9Q3</accession>
<dbReference type="Proteomes" id="UP000179642">
    <property type="component" value="Unassembled WGS sequence"/>
</dbReference>
<comment type="caution">
    <text evidence="1">The sequence shown here is derived from an EMBL/GenBank/DDBJ whole genome shotgun (WGS) entry which is preliminary data.</text>
</comment>
<sequence>MRATSKNRTGVDVRLQGRMVCQFNGRSWLLSGQLLLGVRRPSKAIWNALRGAFQCMAHRLRLLPVGSGLIRAM</sequence>
<keyword evidence="2" id="KW-1185">Reference proteome</keyword>
<reference evidence="1 2" key="1">
    <citation type="submission" date="2016-10" db="EMBL/GenBank/DDBJ databases">
        <title>Genome sequence of Streptomyces sp. MUSC 1.</title>
        <authorList>
            <person name="Lee L.-H."/>
            <person name="Ser H.-L."/>
            <person name="Law J.W.-F."/>
        </authorList>
    </citation>
    <scope>NUCLEOTIDE SEQUENCE [LARGE SCALE GENOMIC DNA]</scope>
    <source>
        <strain evidence="1 2">MUSC 1</strain>
    </source>
</reference>
<name>A0A1S2Q9Q3_9ACTN</name>
<proteinExistence type="predicted"/>
<organism evidence="1 2">
    <name type="scientific">Streptomyces monashensis</name>
    <dbReference type="NCBI Taxonomy" id="1678012"/>
    <lineage>
        <taxon>Bacteria</taxon>
        <taxon>Bacillati</taxon>
        <taxon>Actinomycetota</taxon>
        <taxon>Actinomycetes</taxon>
        <taxon>Kitasatosporales</taxon>
        <taxon>Streptomycetaceae</taxon>
        <taxon>Streptomyces</taxon>
    </lineage>
</organism>
<protein>
    <recommendedName>
        <fullName evidence="3">Transposase</fullName>
    </recommendedName>
</protein>